<evidence type="ECO:0000313" key="10">
    <source>
        <dbReference type="Proteomes" id="UP000091979"/>
    </source>
</evidence>
<dbReference type="Pfam" id="PF10502">
    <property type="entry name" value="Peptidase_S26"/>
    <property type="match status" value="1"/>
</dbReference>
<dbReference type="InterPro" id="IPR019758">
    <property type="entry name" value="Pept_S26A_signal_pept_1_CS"/>
</dbReference>
<dbReference type="PANTHER" id="PTHR43390:SF1">
    <property type="entry name" value="CHLOROPLAST PROCESSING PEPTIDASE"/>
    <property type="match status" value="1"/>
</dbReference>
<dbReference type="PROSITE" id="PS00760">
    <property type="entry name" value="SPASE_I_2"/>
    <property type="match status" value="1"/>
</dbReference>
<dbReference type="GO" id="GO:0009003">
    <property type="term" value="F:signal peptidase activity"/>
    <property type="evidence" value="ECO:0007669"/>
    <property type="project" value="UniProtKB-EC"/>
</dbReference>
<comment type="subcellular location">
    <subcellularLocation>
        <location evidence="7">Membrane</location>
        <topology evidence="7">Single-pass type II membrane protein</topology>
    </subcellularLocation>
</comment>
<dbReference type="OrthoDB" id="9815782at2"/>
<keyword evidence="10" id="KW-1185">Reference proteome</keyword>
<dbReference type="STRING" id="1560234.SP90_06585"/>
<organism evidence="9 10">
    <name type="scientific">Halodesulfovibrio spirochaetisodalis</name>
    <dbReference type="NCBI Taxonomy" id="1560234"/>
    <lineage>
        <taxon>Bacteria</taxon>
        <taxon>Pseudomonadati</taxon>
        <taxon>Thermodesulfobacteriota</taxon>
        <taxon>Desulfovibrionia</taxon>
        <taxon>Desulfovibrionales</taxon>
        <taxon>Desulfovibrionaceae</taxon>
        <taxon>Halodesulfovibrio</taxon>
    </lineage>
</organism>
<proteinExistence type="inferred from homology"/>
<evidence type="ECO:0000256" key="7">
    <source>
        <dbReference type="RuleBase" id="RU362042"/>
    </source>
</evidence>
<dbReference type="RefSeq" id="WP_066853810.1">
    <property type="nucleotide sequence ID" value="NZ_JXMS01000009.1"/>
</dbReference>
<dbReference type="InterPro" id="IPR036286">
    <property type="entry name" value="LexA/Signal_pep-like_sf"/>
</dbReference>
<evidence type="ECO:0000313" key="9">
    <source>
        <dbReference type="EMBL" id="OBQ52637.1"/>
    </source>
</evidence>
<dbReference type="AlphaFoldDB" id="A0A1B7XEP1"/>
<comment type="caution">
    <text evidence="9">The sequence shown here is derived from an EMBL/GenBank/DDBJ whole genome shotgun (WGS) entry which is preliminary data.</text>
</comment>
<name>A0A1B7XEP1_9BACT</name>
<dbReference type="EMBL" id="JXMS01000009">
    <property type="protein sequence ID" value="OBQ52637.1"/>
    <property type="molecule type" value="Genomic_DNA"/>
</dbReference>
<dbReference type="SUPFAM" id="SSF51306">
    <property type="entry name" value="LexA/Signal peptidase"/>
    <property type="match status" value="1"/>
</dbReference>
<evidence type="ECO:0000256" key="1">
    <source>
        <dbReference type="ARBA" id="ARBA00000677"/>
    </source>
</evidence>
<evidence type="ECO:0000256" key="3">
    <source>
        <dbReference type="ARBA" id="ARBA00013208"/>
    </source>
</evidence>
<dbReference type="GO" id="GO:0004252">
    <property type="term" value="F:serine-type endopeptidase activity"/>
    <property type="evidence" value="ECO:0007669"/>
    <property type="project" value="InterPro"/>
</dbReference>
<feature type="domain" description="Peptidase S26" evidence="8">
    <location>
        <begin position="11"/>
        <end position="200"/>
    </location>
</feature>
<dbReference type="PANTHER" id="PTHR43390">
    <property type="entry name" value="SIGNAL PEPTIDASE I"/>
    <property type="match status" value="1"/>
</dbReference>
<evidence type="ECO:0000256" key="5">
    <source>
        <dbReference type="ARBA" id="ARBA00022801"/>
    </source>
</evidence>
<dbReference type="NCBIfam" id="TIGR02227">
    <property type="entry name" value="sigpep_I_bact"/>
    <property type="match status" value="1"/>
</dbReference>
<feature type="active site" evidence="6">
    <location>
        <position position="115"/>
    </location>
</feature>
<dbReference type="PRINTS" id="PR00727">
    <property type="entry name" value="LEADERPTASE"/>
</dbReference>
<evidence type="ECO:0000256" key="2">
    <source>
        <dbReference type="ARBA" id="ARBA00009370"/>
    </source>
</evidence>
<dbReference type="Proteomes" id="UP000091979">
    <property type="component" value="Unassembled WGS sequence"/>
</dbReference>
<accession>A0A1B7XEP1</accession>
<dbReference type="Gene3D" id="2.10.109.10">
    <property type="entry name" value="Umud Fragment, subunit A"/>
    <property type="match status" value="1"/>
</dbReference>
<sequence length="219" mass="24789">MGNTSSKSGLREYLEALGVALILALIIRSFVVQAFTIPSGSMLQTLQIGDYLLVNKFAYGVRFPFTLEETNPDAPSMWARYSVVQGGEIISVGDPQREDIVVFEYPKDPSVHYIKRVIGIPGDTIEIRNKVLYRNGRKIDEPYVQHTKMMPGPGDNYGPVIVPKGKYLMLGDNRDESYDSRFWGFVDRDAIVGNALIIYWSMNGMRSIRWDRIGMLVQQ</sequence>
<dbReference type="CDD" id="cd06530">
    <property type="entry name" value="S26_SPase_I"/>
    <property type="match status" value="1"/>
</dbReference>
<comment type="similarity">
    <text evidence="2 7">Belongs to the peptidase S26 family.</text>
</comment>
<dbReference type="GO" id="GO:0006465">
    <property type="term" value="P:signal peptide processing"/>
    <property type="evidence" value="ECO:0007669"/>
    <property type="project" value="InterPro"/>
</dbReference>
<reference evidence="9 10" key="1">
    <citation type="submission" date="2015-01" db="EMBL/GenBank/DDBJ databases">
        <title>Desulfovibrio sp. JC271 draft genome sequence.</title>
        <authorList>
            <person name="Shivani Y."/>
            <person name="Subhash Y."/>
            <person name="Sasikala C."/>
            <person name="Ramana C.V."/>
        </authorList>
    </citation>
    <scope>NUCLEOTIDE SEQUENCE [LARGE SCALE GENOMIC DNA]</scope>
    <source>
        <strain evidence="9 10">JC271</strain>
    </source>
</reference>
<dbReference type="PATRIC" id="fig|1560234.3.peg.3291"/>
<evidence type="ECO:0000256" key="6">
    <source>
        <dbReference type="PIRSR" id="PIRSR600223-1"/>
    </source>
</evidence>
<comment type="catalytic activity">
    <reaction evidence="1 7">
        <text>Cleavage of hydrophobic, N-terminal signal or leader sequences from secreted and periplasmic proteins.</text>
        <dbReference type="EC" id="3.4.21.89"/>
    </reaction>
</comment>
<evidence type="ECO:0000259" key="8">
    <source>
        <dbReference type="Pfam" id="PF10502"/>
    </source>
</evidence>
<keyword evidence="7" id="KW-0645">Protease</keyword>
<dbReference type="GO" id="GO:0016020">
    <property type="term" value="C:membrane"/>
    <property type="evidence" value="ECO:0007669"/>
    <property type="project" value="UniProtKB-SubCell"/>
</dbReference>
<dbReference type="EC" id="3.4.21.89" evidence="3 7"/>
<dbReference type="InterPro" id="IPR019533">
    <property type="entry name" value="Peptidase_S26"/>
</dbReference>
<keyword evidence="5 7" id="KW-0378">Hydrolase</keyword>
<dbReference type="InterPro" id="IPR019757">
    <property type="entry name" value="Pept_S26A_signal_pept_1_Lys-AS"/>
</dbReference>
<dbReference type="InterPro" id="IPR000223">
    <property type="entry name" value="Pept_S26A_signal_pept_1"/>
</dbReference>
<feature type="active site" evidence="6">
    <location>
        <position position="41"/>
    </location>
</feature>
<dbReference type="PROSITE" id="PS00761">
    <property type="entry name" value="SPASE_I_3"/>
    <property type="match status" value="1"/>
</dbReference>
<evidence type="ECO:0000256" key="4">
    <source>
        <dbReference type="ARBA" id="ARBA00019232"/>
    </source>
</evidence>
<protein>
    <recommendedName>
        <fullName evidence="4 7">Signal peptidase I</fullName>
        <ecNumber evidence="3 7">3.4.21.89</ecNumber>
    </recommendedName>
</protein>
<gene>
    <name evidence="9" type="ORF">SP90_06585</name>
</gene>